<gene>
    <name evidence="1" type="ORF">MM415B02157_0012</name>
</gene>
<dbReference type="AlphaFoldDB" id="A0A6M3KWI9"/>
<sequence length="77" mass="8818">MIAGGYFQELLDRLEKESVHKLAKLNCTQVEEFQYLQMYRVGIKDIRKNIHIDIAEGESAAREARGEKDPGKGRLVI</sequence>
<evidence type="ECO:0000313" key="1">
    <source>
        <dbReference type="EMBL" id="QJA85951.1"/>
    </source>
</evidence>
<protein>
    <submittedName>
        <fullName evidence="1">Uncharacterized protein</fullName>
    </submittedName>
</protein>
<accession>A0A6M3KWI9</accession>
<organism evidence="1">
    <name type="scientific">viral metagenome</name>
    <dbReference type="NCBI Taxonomy" id="1070528"/>
    <lineage>
        <taxon>unclassified sequences</taxon>
        <taxon>metagenomes</taxon>
        <taxon>organismal metagenomes</taxon>
    </lineage>
</organism>
<proteinExistence type="predicted"/>
<name>A0A6M3KWI9_9ZZZZ</name>
<reference evidence="1" key="1">
    <citation type="submission" date="2020-03" db="EMBL/GenBank/DDBJ databases">
        <title>The deep terrestrial virosphere.</title>
        <authorList>
            <person name="Holmfeldt K."/>
            <person name="Nilsson E."/>
            <person name="Simone D."/>
            <person name="Lopez-Fernandez M."/>
            <person name="Wu X."/>
            <person name="de Brujin I."/>
            <person name="Lundin D."/>
            <person name="Andersson A."/>
            <person name="Bertilsson S."/>
            <person name="Dopson M."/>
        </authorList>
    </citation>
    <scope>NUCLEOTIDE SEQUENCE</scope>
    <source>
        <strain evidence="1">MM415B02157</strain>
    </source>
</reference>
<dbReference type="EMBL" id="MT142605">
    <property type="protein sequence ID" value="QJA85951.1"/>
    <property type="molecule type" value="Genomic_DNA"/>
</dbReference>